<accession>A0A3M9MBR4</accession>
<dbReference type="Proteomes" id="UP000272117">
    <property type="component" value="Unassembled WGS sequence"/>
</dbReference>
<keyword evidence="3 6" id="KW-0812">Transmembrane</keyword>
<feature type="transmembrane region" description="Helical" evidence="6">
    <location>
        <begin position="404"/>
        <end position="422"/>
    </location>
</feature>
<feature type="transmembrane region" description="Helical" evidence="6">
    <location>
        <begin position="190"/>
        <end position="210"/>
    </location>
</feature>
<feature type="transmembrane region" description="Helical" evidence="6">
    <location>
        <begin position="351"/>
        <end position="372"/>
    </location>
</feature>
<keyword evidence="5 6" id="KW-0472">Membrane</keyword>
<feature type="transmembrane region" description="Helical" evidence="6">
    <location>
        <begin position="267"/>
        <end position="286"/>
    </location>
</feature>
<dbReference type="PANTHER" id="PTHR43243:SF4">
    <property type="entry name" value="CATIONIC AMINO ACID TRANSPORTER 4"/>
    <property type="match status" value="1"/>
</dbReference>
<evidence type="ECO:0000313" key="8">
    <source>
        <dbReference type="Proteomes" id="UP000272117"/>
    </source>
</evidence>
<dbReference type="GO" id="GO:0015171">
    <property type="term" value="F:amino acid transmembrane transporter activity"/>
    <property type="evidence" value="ECO:0007669"/>
    <property type="project" value="TreeGrafter"/>
</dbReference>
<dbReference type="Pfam" id="PF13520">
    <property type="entry name" value="AA_permease_2"/>
    <property type="match status" value="1"/>
</dbReference>
<dbReference type="GO" id="GO:0016020">
    <property type="term" value="C:membrane"/>
    <property type="evidence" value="ECO:0007669"/>
    <property type="project" value="UniProtKB-SubCell"/>
</dbReference>
<evidence type="ECO:0000256" key="4">
    <source>
        <dbReference type="ARBA" id="ARBA00022989"/>
    </source>
</evidence>
<comment type="caution">
    <text evidence="7">The sequence shown here is derived from an EMBL/GenBank/DDBJ whole genome shotgun (WGS) entry which is preliminary data.</text>
</comment>
<feature type="transmembrane region" description="Helical" evidence="6">
    <location>
        <begin position="222"/>
        <end position="243"/>
    </location>
</feature>
<feature type="transmembrane region" description="Helical" evidence="6">
    <location>
        <begin position="63"/>
        <end position="85"/>
    </location>
</feature>
<evidence type="ECO:0000313" key="7">
    <source>
        <dbReference type="EMBL" id="RNI23001.1"/>
    </source>
</evidence>
<feature type="transmembrane region" description="Helical" evidence="6">
    <location>
        <begin position="106"/>
        <end position="130"/>
    </location>
</feature>
<feature type="transmembrane region" description="Helical" evidence="6">
    <location>
        <begin position="307"/>
        <end position="331"/>
    </location>
</feature>
<feature type="transmembrane region" description="Helical" evidence="6">
    <location>
        <begin position="428"/>
        <end position="449"/>
    </location>
</feature>
<keyword evidence="4 6" id="KW-1133">Transmembrane helix</keyword>
<evidence type="ECO:0000256" key="5">
    <source>
        <dbReference type="ARBA" id="ARBA00023136"/>
    </source>
</evidence>
<evidence type="ECO:0000256" key="3">
    <source>
        <dbReference type="ARBA" id="ARBA00022692"/>
    </source>
</evidence>
<feature type="transmembrane region" description="Helical" evidence="6">
    <location>
        <begin position="485"/>
        <end position="503"/>
    </location>
</feature>
<dbReference type="AlphaFoldDB" id="A0A3M9MBR4"/>
<gene>
    <name evidence="7" type="ORF">EFB08_19590</name>
</gene>
<protein>
    <submittedName>
        <fullName evidence="7">Amino acid permease</fullName>
    </submittedName>
</protein>
<evidence type="ECO:0000256" key="1">
    <source>
        <dbReference type="ARBA" id="ARBA00004141"/>
    </source>
</evidence>
<dbReference type="PIRSF" id="PIRSF006060">
    <property type="entry name" value="AA_transporter"/>
    <property type="match status" value="1"/>
</dbReference>
<feature type="transmembrane region" description="Helical" evidence="6">
    <location>
        <begin position="461"/>
        <end position="479"/>
    </location>
</feature>
<comment type="subcellular location">
    <subcellularLocation>
        <location evidence="1">Membrane</location>
        <topology evidence="1">Multi-pass membrane protein</topology>
    </subcellularLocation>
</comment>
<sequence>MANQLFARKSIDKLSADAFSEGAHNLKRTLGPVNLVALGVGAIIGTGIFVLTGSAAAQYTGPAIVLAFILAGLGCAFAGLCYAEFASMIPIAGSAYTYGYATLGEFVAWIIGWDLILEYLFGAATVAVGWSGYVVSFLRDLGVNIPPEWSNASGVELIQLPGTSSWVRVTEQLSASLAAEGVDIATLPHAIGIFNLVAAVAIALVTILLVRGMSESAKFNNIAVIIKVGVVILFILAGANYLFGHRAEAAENWTPFLPENKGGFGEYGWSGVIRAAGVIFFAYIGFDAVSTTAQEAKNPQKDMPIGILGSLVICTILYIMVSGILTAMVHYSQLNVAEPIAIGIEKTGYTFLRDLIKIGAIAGLSSVMLVMLMSQPRIFYTMANDGLLPPIFGKLHPKFRTPHVSTILTGAICAVVAGAFSVDELGHLVSIGTLLAFVIVCAGVWYLRVKEPNRPRPFKTPLVPLVPILGILVCLGMMAGLPAETWYRLLGWMAIGILIYFTYGKKHSVIRKENNL</sequence>
<dbReference type="PANTHER" id="PTHR43243">
    <property type="entry name" value="INNER MEMBRANE TRANSPORTER YGJI-RELATED"/>
    <property type="match status" value="1"/>
</dbReference>
<dbReference type="InterPro" id="IPR002293">
    <property type="entry name" value="AA/rel_permease1"/>
</dbReference>
<dbReference type="OrthoDB" id="9762947at2"/>
<keyword evidence="2" id="KW-0813">Transport</keyword>
<name>A0A3M9MBR4_9BACT</name>
<feature type="transmembrane region" description="Helical" evidence="6">
    <location>
        <begin position="35"/>
        <end position="57"/>
    </location>
</feature>
<keyword evidence="8" id="KW-1185">Reference proteome</keyword>
<dbReference type="Gene3D" id="1.20.1740.10">
    <property type="entry name" value="Amino acid/polyamine transporter I"/>
    <property type="match status" value="1"/>
</dbReference>
<evidence type="ECO:0000256" key="6">
    <source>
        <dbReference type="SAM" id="Phobius"/>
    </source>
</evidence>
<evidence type="ECO:0000256" key="2">
    <source>
        <dbReference type="ARBA" id="ARBA00022448"/>
    </source>
</evidence>
<organism evidence="7 8">
    <name type="scientific">Rufibacter latericius</name>
    <dbReference type="NCBI Taxonomy" id="2487040"/>
    <lineage>
        <taxon>Bacteria</taxon>
        <taxon>Pseudomonadati</taxon>
        <taxon>Bacteroidota</taxon>
        <taxon>Cytophagia</taxon>
        <taxon>Cytophagales</taxon>
        <taxon>Hymenobacteraceae</taxon>
        <taxon>Rufibacter</taxon>
    </lineage>
</organism>
<dbReference type="RefSeq" id="WP_123128677.1">
    <property type="nucleotide sequence ID" value="NZ_RJJD01000019.1"/>
</dbReference>
<proteinExistence type="predicted"/>
<reference evidence="7 8" key="1">
    <citation type="submission" date="2018-11" db="EMBL/GenBank/DDBJ databases">
        <title>Rufibacter latericius sp. nov., isolated from water in Baiyang Lake.</title>
        <authorList>
            <person name="Yang Y."/>
        </authorList>
    </citation>
    <scope>NUCLEOTIDE SEQUENCE [LARGE SCALE GENOMIC DNA]</scope>
    <source>
        <strain evidence="7 8">R-22-1c-1</strain>
    </source>
</reference>
<dbReference type="EMBL" id="RJJD01000019">
    <property type="protein sequence ID" value="RNI23001.1"/>
    <property type="molecule type" value="Genomic_DNA"/>
</dbReference>